<feature type="domain" description="DUF1985" evidence="3">
    <location>
        <begin position="3"/>
        <end position="57"/>
    </location>
</feature>
<sequence>MPAWRKFRLALVVIVKGILLCRTQPVKPSLEVVEMVKDTHFFLHYPWGRHSFKRLLRMVTIGDYIPDKPALINKLKQSSLDVHGFPLPIQLLAFRCIPLILKFLPHSEDQSTFLDEPLTYLPKCKSYHTSNILSTEHDRAVKVLFPFSAPTEFRSTAGGDPKRQVLEAIVSSGNKFVKSFSFGGDASLPSLYALSTRKTHKSNFVSPASEVHDRPNKRKHCKKINIFYSVEDVDGIVTLKLRDLKDSLLADLGQLLFNSASTGKDSSSHRHQSAQVASDQHLSTSPLTPSASPALIGLSPSSTTTNPYGQPVLLEKITVQAATNGE</sequence>
<feature type="chain" id="PRO_5045979426" evidence="2">
    <location>
        <begin position="24"/>
        <end position="326"/>
    </location>
</feature>
<feature type="signal peptide" evidence="2">
    <location>
        <begin position="1"/>
        <end position="23"/>
    </location>
</feature>
<gene>
    <name evidence="5" type="primary">LOC104792972</name>
</gene>
<evidence type="ECO:0000256" key="2">
    <source>
        <dbReference type="SAM" id="SignalP"/>
    </source>
</evidence>
<feature type="compositionally biased region" description="Low complexity" evidence="1">
    <location>
        <begin position="282"/>
        <end position="295"/>
    </location>
</feature>
<reference evidence="4" key="1">
    <citation type="journal article" date="2014" name="Nat. Commun.">
        <title>The emerging biofuel crop Camelina sativa retains a highly undifferentiated hexaploid genome structure.</title>
        <authorList>
            <person name="Kagale S."/>
            <person name="Koh C."/>
            <person name="Nixon J."/>
            <person name="Bollina V."/>
            <person name="Clarke W.E."/>
            <person name="Tuteja R."/>
            <person name="Spillane C."/>
            <person name="Robinson S.J."/>
            <person name="Links M.G."/>
            <person name="Clarke C."/>
            <person name="Higgins E.E."/>
            <person name="Huebert T."/>
            <person name="Sharpe A.G."/>
            <person name="Parkin I.A."/>
        </authorList>
    </citation>
    <scope>NUCLEOTIDE SEQUENCE [LARGE SCALE GENOMIC DNA]</scope>
    <source>
        <strain evidence="4">cv. DH55</strain>
    </source>
</reference>
<name>A0ABM0ZLT5_CAMSA</name>
<evidence type="ECO:0000313" key="4">
    <source>
        <dbReference type="Proteomes" id="UP000694864"/>
    </source>
</evidence>
<evidence type="ECO:0000256" key="1">
    <source>
        <dbReference type="SAM" id="MobiDB-lite"/>
    </source>
</evidence>
<keyword evidence="2" id="KW-0732">Signal</keyword>
<dbReference type="GeneID" id="104792972"/>
<feature type="region of interest" description="Disordered" evidence="1">
    <location>
        <begin position="261"/>
        <end position="309"/>
    </location>
</feature>
<evidence type="ECO:0000259" key="3">
    <source>
        <dbReference type="Pfam" id="PF09331"/>
    </source>
</evidence>
<dbReference type="RefSeq" id="XP_010517543.1">
    <property type="nucleotide sequence ID" value="XM_010519241.1"/>
</dbReference>
<dbReference type="InterPro" id="IPR015410">
    <property type="entry name" value="DUF1985"/>
</dbReference>
<protein>
    <submittedName>
        <fullName evidence="5">Uncharacterized protein LOC104792972 isoform X1</fullName>
    </submittedName>
</protein>
<feature type="compositionally biased region" description="Polar residues" evidence="1">
    <location>
        <begin position="299"/>
        <end position="308"/>
    </location>
</feature>
<dbReference type="PANTHER" id="PTHR48449:SF1">
    <property type="entry name" value="DUF1985 DOMAIN-CONTAINING PROTEIN"/>
    <property type="match status" value="1"/>
</dbReference>
<evidence type="ECO:0000313" key="5">
    <source>
        <dbReference type="RefSeq" id="XP_010517543.1"/>
    </source>
</evidence>
<accession>A0ABM0ZLT5</accession>
<proteinExistence type="predicted"/>
<reference evidence="5" key="2">
    <citation type="submission" date="2025-08" db="UniProtKB">
        <authorList>
            <consortium name="RefSeq"/>
        </authorList>
    </citation>
    <scope>IDENTIFICATION</scope>
    <source>
        <tissue evidence="5">Leaf</tissue>
    </source>
</reference>
<dbReference type="Proteomes" id="UP000694864">
    <property type="component" value="Chromosome 6"/>
</dbReference>
<dbReference type="PANTHER" id="PTHR48449">
    <property type="entry name" value="DUF1985 DOMAIN-CONTAINING PROTEIN"/>
    <property type="match status" value="1"/>
</dbReference>
<keyword evidence="4" id="KW-1185">Reference proteome</keyword>
<organism evidence="4 5">
    <name type="scientific">Camelina sativa</name>
    <name type="common">False flax</name>
    <name type="synonym">Myagrum sativum</name>
    <dbReference type="NCBI Taxonomy" id="90675"/>
    <lineage>
        <taxon>Eukaryota</taxon>
        <taxon>Viridiplantae</taxon>
        <taxon>Streptophyta</taxon>
        <taxon>Embryophyta</taxon>
        <taxon>Tracheophyta</taxon>
        <taxon>Spermatophyta</taxon>
        <taxon>Magnoliopsida</taxon>
        <taxon>eudicotyledons</taxon>
        <taxon>Gunneridae</taxon>
        <taxon>Pentapetalae</taxon>
        <taxon>rosids</taxon>
        <taxon>malvids</taxon>
        <taxon>Brassicales</taxon>
        <taxon>Brassicaceae</taxon>
        <taxon>Camelineae</taxon>
        <taxon>Camelina</taxon>
    </lineage>
</organism>
<dbReference type="Pfam" id="PF09331">
    <property type="entry name" value="DUF1985"/>
    <property type="match status" value="1"/>
</dbReference>